<evidence type="ECO:0000313" key="8">
    <source>
        <dbReference type="EMBL" id="KAF6794568.1"/>
    </source>
</evidence>
<evidence type="ECO:0000313" key="9">
    <source>
        <dbReference type="Proteomes" id="UP000639643"/>
    </source>
</evidence>
<gene>
    <name evidence="8" type="ORF">CMUS01_16005</name>
</gene>
<dbReference type="Pfam" id="PF01226">
    <property type="entry name" value="Form_Nir_trans"/>
    <property type="match status" value="2"/>
</dbReference>
<name>A0A8H6IRS6_9PEZI</name>
<reference evidence="8" key="1">
    <citation type="journal article" date="2020" name="Phytopathology">
        <title>Genome Sequence Resources of Colletotrichum truncatum, C. plurivorum, C. musicola, and C. sojae: Four Species Pathogenic to Soybean (Glycine max).</title>
        <authorList>
            <person name="Rogerio F."/>
            <person name="Boufleur T.R."/>
            <person name="Ciampi-Guillardi M."/>
            <person name="Sukno S.A."/>
            <person name="Thon M.R."/>
            <person name="Massola Junior N.S."/>
            <person name="Baroncelli R."/>
        </authorList>
    </citation>
    <scope>NUCLEOTIDE SEQUENCE</scope>
    <source>
        <strain evidence="8">LFN0074</strain>
    </source>
</reference>
<accession>A0A8H6IRS6</accession>
<feature type="transmembrane region" description="Helical" evidence="7">
    <location>
        <begin position="74"/>
        <end position="98"/>
    </location>
</feature>
<dbReference type="InterPro" id="IPR000292">
    <property type="entry name" value="For/NO2_transpt"/>
</dbReference>
<evidence type="ECO:0000256" key="5">
    <source>
        <dbReference type="ARBA" id="ARBA00049660"/>
    </source>
</evidence>
<feature type="transmembrane region" description="Helical" evidence="7">
    <location>
        <begin position="208"/>
        <end position="234"/>
    </location>
</feature>
<dbReference type="OrthoDB" id="4829at2759"/>
<comment type="caution">
    <text evidence="8">The sequence shown here is derived from an EMBL/GenBank/DDBJ whole genome shotgun (WGS) entry which is preliminary data.</text>
</comment>
<keyword evidence="3 7" id="KW-1133">Transmembrane helix</keyword>
<dbReference type="InterPro" id="IPR023271">
    <property type="entry name" value="Aquaporin-like"/>
</dbReference>
<comment type="similarity">
    <text evidence="5">Belongs to the FNT transporter (TC 1.A.16) family.</text>
</comment>
<dbReference type="EMBL" id="WIGM01001550">
    <property type="protein sequence ID" value="KAF6794568.1"/>
    <property type="molecule type" value="Genomic_DNA"/>
</dbReference>
<evidence type="ECO:0000256" key="2">
    <source>
        <dbReference type="ARBA" id="ARBA00022692"/>
    </source>
</evidence>
<dbReference type="GO" id="GO:0015513">
    <property type="term" value="F:high-affinity secondary active nitrite transmembrane transporter activity"/>
    <property type="evidence" value="ECO:0007669"/>
    <property type="project" value="TreeGrafter"/>
</dbReference>
<dbReference type="PANTHER" id="PTHR30520:SF6">
    <property type="entry name" value="FORMATE_NITRATE FAMILY TRANSPORTER (EUROFUNG)"/>
    <property type="match status" value="1"/>
</dbReference>
<dbReference type="GO" id="GO:0005886">
    <property type="term" value="C:plasma membrane"/>
    <property type="evidence" value="ECO:0007669"/>
    <property type="project" value="TreeGrafter"/>
</dbReference>
<feature type="region of interest" description="Disordered" evidence="6">
    <location>
        <begin position="247"/>
        <end position="280"/>
    </location>
</feature>
<sequence>MGITEKLAMEKVDPHSAPETCHLIAASGIARSKLCWSELIFKSFFGGIFISVASLLDIVVAGGAPDLRSANPSIATLIAAFTFPIGFVLTILTNVELVTSNMAVMMYSTLQRKTSWYDLARNWVAAYVFNIAGCLFFAGVLAWWSDTLESEAQSTYTVTQAQGRVNINWGYNFTRGIGVTLGYQHSVANFFLVPIRMFYGTNFGVGKFVYQSIIPVTLGNIVGGAGLVGVPLWFMYGRDGTLASNTARGPAAKGATMPESSQGRSSDETAVVDDGREGVV</sequence>
<evidence type="ECO:0000256" key="4">
    <source>
        <dbReference type="ARBA" id="ARBA00023136"/>
    </source>
</evidence>
<dbReference type="GO" id="GO:0015707">
    <property type="term" value="P:nitrite transport"/>
    <property type="evidence" value="ECO:0007669"/>
    <property type="project" value="TreeGrafter"/>
</dbReference>
<evidence type="ECO:0000256" key="3">
    <source>
        <dbReference type="ARBA" id="ARBA00022989"/>
    </source>
</evidence>
<evidence type="ECO:0000256" key="1">
    <source>
        <dbReference type="ARBA" id="ARBA00004141"/>
    </source>
</evidence>
<proteinExistence type="inferred from homology"/>
<evidence type="ECO:0000256" key="7">
    <source>
        <dbReference type="SAM" id="Phobius"/>
    </source>
</evidence>
<dbReference type="AlphaFoldDB" id="A0A8H6IRS6"/>
<dbReference type="Proteomes" id="UP000639643">
    <property type="component" value="Unassembled WGS sequence"/>
</dbReference>
<comment type="subcellular location">
    <subcellularLocation>
        <location evidence="1">Membrane</location>
        <topology evidence="1">Multi-pass membrane protein</topology>
    </subcellularLocation>
</comment>
<keyword evidence="4 7" id="KW-0472">Membrane</keyword>
<organism evidence="8 9">
    <name type="scientific">Colletotrichum musicola</name>
    <dbReference type="NCBI Taxonomy" id="2175873"/>
    <lineage>
        <taxon>Eukaryota</taxon>
        <taxon>Fungi</taxon>
        <taxon>Dikarya</taxon>
        <taxon>Ascomycota</taxon>
        <taxon>Pezizomycotina</taxon>
        <taxon>Sordariomycetes</taxon>
        <taxon>Hypocreomycetidae</taxon>
        <taxon>Glomerellales</taxon>
        <taxon>Glomerellaceae</taxon>
        <taxon>Colletotrichum</taxon>
        <taxon>Colletotrichum orchidearum species complex</taxon>
    </lineage>
</organism>
<feature type="transmembrane region" description="Helical" evidence="7">
    <location>
        <begin position="39"/>
        <end position="62"/>
    </location>
</feature>
<keyword evidence="9" id="KW-1185">Reference proteome</keyword>
<keyword evidence="2 7" id="KW-0812">Transmembrane</keyword>
<dbReference type="Gene3D" id="1.20.1080.10">
    <property type="entry name" value="Glycerol uptake facilitator protein"/>
    <property type="match status" value="2"/>
</dbReference>
<feature type="transmembrane region" description="Helical" evidence="7">
    <location>
        <begin position="119"/>
        <end position="144"/>
    </location>
</feature>
<protein>
    <submittedName>
        <fullName evidence="8">Formate nitrite</fullName>
    </submittedName>
</protein>
<evidence type="ECO:0000256" key="6">
    <source>
        <dbReference type="SAM" id="MobiDB-lite"/>
    </source>
</evidence>
<dbReference type="PANTHER" id="PTHR30520">
    <property type="entry name" value="FORMATE TRANSPORTER-RELATED"/>
    <property type="match status" value="1"/>
</dbReference>